<feature type="domain" description="PH" evidence="1">
    <location>
        <begin position="1"/>
        <end position="44"/>
    </location>
</feature>
<dbReference type="EMBL" id="ML769465">
    <property type="protein sequence ID" value="KAE9399745.1"/>
    <property type="molecule type" value="Genomic_DNA"/>
</dbReference>
<evidence type="ECO:0000259" key="1">
    <source>
        <dbReference type="PROSITE" id="PS50003"/>
    </source>
</evidence>
<dbReference type="AlphaFoldDB" id="A0A6A4HSP0"/>
<dbReference type="OrthoDB" id="2123378at2759"/>
<keyword evidence="3" id="KW-1185">Reference proteome</keyword>
<organism evidence="2 3">
    <name type="scientific">Gymnopus androsaceus JB14</name>
    <dbReference type="NCBI Taxonomy" id="1447944"/>
    <lineage>
        <taxon>Eukaryota</taxon>
        <taxon>Fungi</taxon>
        <taxon>Dikarya</taxon>
        <taxon>Basidiomycota</taxon>
        <taxon>Agaricomycotina</taxon>
        <taxon>Agaricomycetes</taxon>
        <taxon>Agaricomycetidae</taxon>
        <taxon>Agaricales</taxon>
        <taxon>Marasmiineae</taxon>
        <taxon>Omphalotaceae</taxon>
        <taxon>Gymnopus</taxon>
    </lineage>
</organism>
<gene>
    <name evidence="2" type="ORF">BT96DRAFT_993672</name>
</gene>
<evidence type="ECO:0000313" key="3">
    <source>
        <dbReference type="Proteomes" id="UP000799118"/>
    </source>
</evidence>
<evidence type="ECO:0000313" key="2">
    <source>
        <dbReference type="EMBL" id="KAE9399745.1"/>
    </source>
</evidence>
<proteinExistence type="predicted"/>
<dbReference type="Proteomes" id="UP000799118">
    <property type="component" value="Unassembled WGS sequence"/>
</dbReference>
<dbReference type="InterPro" id="IPR001849">
    <property type="entry name" value="PH_domain"/>
</dbReference>
<dbReference type="PROSITE" id="PS50003">
    <property type="entry name" value="PH_DOMAIN"/>
    <property type="match status" value="1"/>
</dbReference>
<sequence length="82" mass="9467">MSMIGLFGVKRLFRLVFPMEDILFLADADKEKMKWLEVLRALVEYIPPHPLWAELLWQRQENLNETHRAQPQGAASSSSCPA</sequence>
<protein>
    <recommendedName>
        <fullName evidence="1">PH domain-containing protein</fullName>
    </recommendedName>
</protein>
<dbReference type="SUPFAM" id="SSF50729">
    <property type="entry name" value="PH domain-like"/>
    <property type="match status" value="1"/>
</dbReference>
<reference evidence="2" key="1">
    <citation type="journal article" date="2019" name="Environ. Microbiol.">
        <title>Fungal ecological strategies reflected in gene transcription - a case study of two litter decomposers.</title>
        <authorList>
            <person name="Barbi F."/>
            <person name="Kohler A."/>
            <person name="Barry K."/>
            <person name="Baskaran P."/>
            <person name="Daum C."/>
            <person name="Fauchery L."/>
            <person name="Ihrmark K."/>
            <person name="Kuo A."/>
            <person name="LaButti K."/>
            <person name="Lipzen A."/>
            <person name="Morin E."/>
            <person name="Grigoriev I.V."/>
            <person name="Henrissat B."/>
            <person name="Lindahl B."/>
            <person name="Martin F."/>
        </authorList>
    </citation>
    <scope>NUCLEOTIDE SEQUENCE</scope>
    <source>
        <strain evidence="2">JB14</strain>
    </source>
</reference>
<name>A0A6A4HSP0_9AGAR</name>
<accession>A0A6A4HSP0</accession>